<accession>A0A0F9PBS1</accession>
<dbReference type="NCBIfam" id="TIGR01554">
    <property type="entry name" value="major_cap_HK97"/>
    <property type="match status" value="1"/>
</dbReference>
<comment type="subcellular location">
    <subcellularLocation>
        <location evidence="1">Virion</location>
    </subcellularLocation>
</comment>
<reference evidence="5" key="1">
    <citation type="journal article" date="2015" name="Nature">
        <title>Complex archaea that bridge the gap between prokaryotes and eukaryotes.</title>
        <authorList>
            <person name="Spang A."/>
            <person name="Saw J.H."/>
            <person name="Jorgensen S.L."/>
            <person name="Zaremba-Niedzwiedzka K."/>
            <person name="Martijn J."/>
            <person name="Lind A.E."/>
            <person name="van Eijk R."/>
            <person name="Schleper C."/>
            <person name="Guy L."/>
            <person name="Ettema T.J."/>
        </authorList>
    </citation>
    <scope>NUCLEOTIDE SEQUENCE</scope>
</reference>
<dbReference type="GO" id="GO:0044423">
    <property type="term" value="C:virion component"/>
    <property type="evidence" value="ECO:0007669"/>
    <property type="project" value="UniProtKB-KW"/>
</dbReference>
<dbReference type="EMBL" id="LAZR01006623">
    <property type="protein sequence ID" value="KKM90817.1"/>
    <property type="molecule type" value="Genomic_DNA"/>
</dbReference>
<dbReference type="Gene3D" id="3.30.2400.10">
    <property type="entry name" value="Major capsid protein gp5"/>
    <property type="match status" value="1"/>
</dbReference>
<comment type="caution">
    <text evidence="5">The sequence shown here is derived from an EMBL/GenBank/DDBJ whole genome shotgun (WGS) entry which is preliminary data.</text>
</comment>
<evidence type="ECO:0000256" key="1">
    <source>
        <dbReference type="ARBA" id="ARBA00004328"/>
    </source>
</evidence>
<evidence type="ECO:0000256" key="3">
    <source>
        <dbReference type="SAM" id="MobiDB-lite"/>
    </source>
</evidence>
<dbReference type="InterPro" id="IPR024455">
    <property type="entry name" value="Phage_capsid"/>
</dbReference>
<dbReference type="Pfam" id="PF05065">
    <property type="entry name" value="Phage_capsid"/>
    <property type="match status" value="1"/>
</dbReference>
<organism evidence="5">
    <name type="scientific">marine sediment metagenome</name>
    <dbReference type="NCBI Taxonomy" id="412755"/>
    <lineage>
        <taxon>unclassified sequences</taxon>
        <taxon>metagenomes</taxon>
        <taxon>ecological metagenomes</taxon>
    </lineage>
</organism>
<evidence type="ECO:0000259" key="4">
    <source>
        <dbReference type="Pfam" id="PF05065"/>
    </source>
</evidence>
<dbReference type="AlphaFoldDB" id="A0A0F9PBS1"/>
<protein>
    <recommendedName>
        <fullName evidence="4">Phage capsid-like C-terminal domain-containing protein</fullName>
    </recommendedName>
</protein>
<dbReference type="SUPFAM" id="SSF56563">
    <property type="entry name" value="Major capsid protein gp5"/>
    <property type="match status" value="1"/>
</dbReference>
<feature type="region of interest" description="Disordered" evidence="3">
    <location>
        <begin position="23"/>
        <end position="53"/>
    </location>
</feature>
<evidence type="ECO:0000256" key="2">
    <source>
        <dbReference type="ARBA" id="ARBA00022844"/>
    </source>
</evidence>
<gene>
    <name evidence="5" type="ORF">LCGC14_1234890</name>
</gene>
<feature type="non-terminal residue" evidence="5">
    <location>
        <position position="1"/>
    </location>
</feature>
<keyword evidence="2" id="KW-0946">Virion</keyword>
<feature type="domain" description="Phage capsid-like C-terminal" evidence="4">
    <location>
        <begin position="108"/>
        <end position="388"/>
    </location>
</feature>
<dbReference type="InterPro" id="IPR054612">
    <property type="entry name" value="Phage_capsid-like_C"/>
</dbReference>
<name>A0A0F9PBS1_9ZZZZ</name>
<feature type="compositionally biased region" description="Low complexity" evidence="3">
    <location>
        <begin position="34"/>
        <end position="53"/>
    </location>
</feature>
<sequence>VDILKSEIDRHERQEELEIEMAARGDQGGTAPVGGLQAGNAGNGDGAANASAAPPVDYATLPLSDPRSAINPRLETASDRYRKAFRGYLLGDGGRELRALQADIDVEGGYLVAPQQFVAQLLRNVDDAVHIRGLATKRTLANAESLGVPTLDTDVADADWTTEIQTGSEDASLRFGKRELRPHPLAKRIKESNKLLRSAAFNVEALVRERLAYKFAVTEEKAYITGDGFEKPLGLFTASADGISTAADIVAGTSTAITGDGLMDVKYALKPQYWRNARWFFHRDAIKMIRKLKTTDLQYIWQPGLQGGQPDVILDQPFIVNEFVPNTFTADLYVGILGDFSFYWIVDALSMQLQRLIELYAETNQVGFIGRLETDGMPVLEEAFKRVTLAS</sequence>
<proteinExistence type="predicted"/>
<evidence type="ECO:0000313" key="5">
    <source>
        <dbReference type="EMBL" id="KKM90817.1"/>
    </source>
</evidence>